<feature type="region of interest" description="Disordered" evidence="2">
    <location>
        <begin position="75"/>
        <end position="102"/>
    </location>
</feature>
<dbReference type="Pfam" id="PF07894">
    <property type="entry name" value="SACK1"/>
    <property type="match status" value="1"/>
</dbReference>
<dbReference type="PANTHER" id="PTHR16181">
    <property type="entry name" value="PROTEIN FAM83A-RELATED"/>
    <property type="match status" value="1"/>
</dbReference>
<dbReference type="GO" id="GO:0007165">
    <property type="term" value="P:signal transduction"/>
    <property type="evidence" value="ECO:0007669"/>
    <property type="project" value="TreeGrafter"/>
</dbReference>
<keyword evidence="5" id="KW-1185">Reference proteome</keyword>
<dbReference type="InterPro" id="IPR012461">
    <property type="entry name" value="SACK1"/>
</dbReference>
<proteinExistence type="inferred from homology"/>
<accession>A0A3B5K1W5</accession>
<comment type="similarity">
    <text evidence="1">Belongs to the FAM83 family.</text>
</comment>
<dbReference type="Ensembl" id="ENSTRUT00000055351.2">
    <property type="protein sequence ID" value="ENSTRUP00000049462.2"/>
    <property type="gene ID" value="ENSTRUG00000024905.2"/>
</dbReference>
<gene>
    <name evidence="4" type="primary">fam83fa</name>
</gene>
<dbReference type="GeneID" id="101064019"/>
<reference evidence="4" key="3">
    <citation type="submission" date="2025-09" db="UniProtKB">
        <authorList>
            <consortium name="Ensembl"/>
        </authorList>
    </citation>
    <scope>IDENTIFICATION</scope>
</reference>
<evidence type="ECO:0000313" key="5">
    <source>
        <dbReference type="Proteomes" id="UP000005226"/>
    </source>
</evidence>
<dbReference type="OrthoDB" id="6103632at2759"/>
<feature type="region of interest" description="Disordered" evidence="2">
    <location>
        <begin position="456"/>
        <end position="534"/>
    </location>
</feature>
<protein>
    <submittedName>
        <fullName evidence="4">Family with sequence similarity 83 member Fa</fullName>
    </submittedName>
</protein>
<dbReference type="InParanoid" id="A0A3B5K1W5"/>
<sequence>MAESQLRCMDDEHVNEKIPESRPEFYYSEEQRAALEQLLRNGDGAFKMRLKEDNIKDFLSAREVRLIRKTFHEYSTDSDSEAGDNDQSKGSSSADSGVHSTYWPQMSDTEVPALDIGWAGSSGVYKGVTRVSVYTHPPKESKPHIKQVVRRLIQEAQKVVAIVMDVLTDLQIIQDLLDASSRRGVAVYAVLEVRGLPHFLDMCSRLQINASHLRNLRVRTVGGTGLALSFGKLPGSLCSKYMLVDGEKVAFGSYSFTWSSTRMDRNTVTVMSGQTVDVFDTDFRELYAVSEHVDLYREFNITKPPVPVPVPVPIDKPKVEPVRPQPVSASRFQISVNDSRQADLKIPAHKYHNPKYSLVFGNSRGLTGSLQDLSTTKDSLVGEVAQRNILQSSILHPSKEDHVSPESQGSPAEEEEEGKAGWKKNSSLRTKKLTSIKHFLKGRATNHITETIEEGVVTPQSPAPPCKAPETNGVAGSELDDTFETLEKPSPLKSRTKKPSKMIQRSLSLQTLSMAEEEGSKIRRRHQKKNCIQS</sequence>
<evidence type="ECO:0000256" key="1">
    <source>
        <dbReference type="ARBA" id="ARBA00006937"/>
    </source>
</evidence>
<feature type="compositionally biased region" description="Polar residues" evidence="2">
    <location>
        <begin position="503"/>
        <end position="513"/>
    </location>
</feature>
<dbReference type="Gene3D" id="3.30.870.10">
    <property type="entry name" value="Endonuclease Chain A"/>
    <property type="match status" value="1"/>
</dbReference>
<reference evidence="4" key="2">
    <citation type="submission" date="2025-08" db="UniProtKB">
        <authorList>
            <consortium name="Ensembl"/>
        </authorList>
    </citation>
    <scope>IDENTIFICATION</scope>
</reference>
<dbReference type="Proteomes" id="UP000005226">
    <property type="component" value="Chromosome 5"/>
</dbReference>
<dbReference type="OMA" id="PTLDIGW"/>
<feature type="compositionally biased region" description="Basic residues" evidence="2">
    <location>
        <begin position="522"/>
        <end position="534"/>
    </location>
</feature>
<evidence type="ECO:0000259" key="3">
    <source>
        <dbReference type="Pfam" id="PF07894"/>
    </source>
</evidence>
<dbReference type="AlphaFoldDB" id="A0A3B5K1W5"/>
<feature type="compositionally biased region" description="Polar residues" evidence="2">
    <location>
        <begin position="88"/>
        <end position="102"/>
    </location>
</feature>
<feature type="region of interest" description="Disordered" evidence="2">
    <location>
        <begin position="1"/>
        <end position="22"/>
    </location>
</feature>
<dbReference type="GO" id="GO:0019901">
    <property type="term" value="F:protein kinase binding"/>
    <property type="evidence" value="ECO:0007669"/>
    <property type="project" value="TreeGrafter"/>
</dbReference>
<dbReference type="PANTHER" id="PTHR16181:SF14">
    <property type="entry name" value="FAMILY WITH SEQUENCE SIMILARITY 83 MEMBER FA"/>
    <property type="match status" value="1"/>
</dbReference>
<dbReference type="SUPFAM" id="SSF56024">
    <property type="entry name" value="Phospholipase D/nuclease"/>
    <property type="match status" value="1"/>
</dbReference>
<reference evidence="4 5" key="1">
    <citation type="journal article" date="2011" name="Genome Biol. Evol.">
        <title>Integration of the genetic map and genome assembly of fugu facilitates insights into distinct features of genome evolution in teleosts and mammals.</title>
        <authorList>
            <person name="Kai W."/>
            <person name="Kikuchi K."/>
            <person name="Tohari S."/>
            <person name="Chew A.K."/>
            <person name="Tay A."/>
            <person name="Fujiwara A."/>
            <person name="Hosoya S."/>
            <person name="Suetake H."/>
            <person name="Naruse K."/>
            <person name="Brenner S."/>
            <person name="Suzuki Y."/>
            <person name="Venkatesh B."/>
        </authorList>
    </citation>
    <scope>NUCLEOTIDE SEQUENCE [LARGE SCALE GENOMIC DNA]</scope>
</reference>
<feature type="region of interest" description="Disordered" evidence="2">
    <location>
        <begin position="392"/>
        <end position="426"/>
    </location>
</feature>
<feature type="compositionally biased region" description="Basic and acidic residues" evidence="2">
    <location>
        <begin position="8"/>
        <end position="22"/>
    </location>
</feature>
<organism evidence="4 5">
    <name type="scientific">Takifugu rubripes</name>
    <name type="common">Japanese pufferfish</name>
    <name type="synonym">Fugu rubripes</name>
    <dbReference type="NCBI Taxonomy" id="31033"/>
    <lineage>
        <taxon>Eukaryota</taxon>
        <taxon>Metazoa</taxon>
        <taxon>Chordata</taxon>
        <taxon>Craniata</taxon>
        <taxon>Vertebrata</taxon>
        <taxon>Euteleostomi</taxon>
        <taxon>Actinopterygii</taxon>
        <taxon>Neopterygii</taxon>
        <taxon>Teleostei</taxon>
        <taxon>Neoteleostei</taxon>
        <taxon>Acanthomorphata</taxon>
        <taxon>Eupercaria</taxon>
        <taxon>Tetraodontiformes</taxon>
        <taxon>Tetradontoidea</taxon>
        <taxon>Tetraodontidae</taxon>
        <taxon>Takifugu</taxon>
    </lineage>
</organism>
<name>A0A3B5K1W5_TAKRU</name>
<dbReference type="GeneTree" id="ENSGT00940000164021"/>
<evidence type="ECO:0000313" key="4">
    <source>
        <dbReference type="Ensembl" id="ENSTRUP00000049462.2"/>
    </source>
</evidence>
<evidence type="ECO:0000256" key="2">
    <source>
        <dbReference type="SAM" id="MobiDB-lite"/>
    </source>
</evidence>
<dbReference type="RefSeq" id="XP_003965051.2">
    <property type="nucleotide sequence ID" value="XM_003965002.3"/>
</dbReference>
<dbReference type="FunCoup" id="A0A3B5K1W5">
    <property type="interactions" value="1045"/>
</dbReference>
<dbReference type="InterPro" id="IPR050944">
    <property type="entry name" value="FAM83"/>
</dbReference>
<feature type="domain" description="Scaffolding anchor of CK1" evidence="3">
    <location>
        <begin position="15"/>
        <end position="291"/>
    </location>
</feature>